<feature type="region of interest" description="Disordered" evidence="18">
    <location>
        <begin position="229"/>
        <end position="279"/>
    </location>
</feature>
<dbReference type="Pfam" id="PF03167">
    <property type="entry name" value="UDG"/>
    <property type="match status" value="1"/>
</dbReference>
<reference evidence="22 23" key="2">
    <citation type="submission" date="2025-04" db="UniProtKB">
        <authorList>
            <consortium name="RefSeq"/>
        </authorList>
    </citation>
    <scope>IDENTIFICATION</scope>
    <source>
        <strain evidence="22 23">USDA-PBARC FA_bdor</strain>
        <tissue evidence="22 23">Whole organism</tissue>
    </source>
</reference>
<dbReference type="CDD" id="cd10028">
    <property type="entry name" value="UDG-F2_TDG_MUG"/>
    <property type="match status" value="1"/>
</dbReference>
<accession>A0A0C9S2C4</accession>
<dbReference type="RefSeq" id="XP_011302317.1">
    <property type="nucleotide sequence ID" value="XM_011304015.1"/>
</dbReference>
<evidence type="ECO:0000313" key="20">
    <source>
        <dbReference type="EMBL" id="JAG84828.1"/>
    </source>
</evidence>
<dbReference type="PANTHER" id="PTHR12159">
    <property type="entry name" value="G/T AND G/U MISMATCH-SPECIFIC DNA GLYCOSYLASE"/>
    <property type="match status" value="1"/>
</dbReference>
<dbReference type="GO" id="GO:0004844">
    <property type="term" value="F:uracil DNA N-glycosylase activity"/>
    <property type="evidence" value="ECO:0007669"/>
    <property type="project" value="TreeGrafter"/>
</dbReference>
<dbReference type="Gene3D" id="3.40.470.10">
    <property type="entry name" value="Uracil-DNA glycosylase-like domain"/>
    <property type="match status" value="1"/>
</dbReference>
<dbReference type="EMBL" id="GBYB01015061">
    <property type="protein sequence ID" value="JAG84828.1"/>
    <property type="molecule type" value="Transcribed_RNA"/>
</dbReference>
<evidence type="ECO:0000256" key="17">
    <source>
        <dbReference type="ARBA" id="ARBA00083221"/>
    </source>
</evidence>
<evidence type="ECO:0000313" key="22">
    <source>
        <dbReference type="RefSeq" id="XP_011302317.1"/>
    </source>
</evidence>
<dbReference type="KEGG" id="fas:105266105"/>
<name>A0A0C9S2C4_9HYME</name>
<evidence type="ECO:0000256" key="2">
    <source>
        <dbReference type="ARBA" id="ARBA00022499"/>
    </source>
</evidence>
<evidence type="ECO:0000256" key="15">
    <source>
        <dbReference type="ARBA" id="ARBA00066769"/>
    </source>
</evidence>
<dbReference type="GO" id="GO:0141016">
    <property type="term" value="F:G/T mismatch-specific thymine-DNA glycosylase activity"/>
    <property type="evidence" value="ECO:0007669"/>
    <property type="project" value="UniProtKB-EC"/>
</dbReference>
<evidence type="ECO:0000256" key="18">
    <source>
        <dbReference type="SAM" id="MobiDB-lite"/>
    </source>
</evidence>
<dbReference type="Proteomes" id="UP000694866">
    <property type="component" value="Unplaced"/>
</dbReference>
<dbReference type="GO" id="GO:0032183">
    <property type="term" value="F:SUMO binding"/>
    <property type="evidence" value="ECO:0007669"/>
    <property type="project" value="UniProtKB-ARBA"/>
</dbReference>
<dbReference type="GeneID" id="105266105"/>
<feature type="domain" description="Uracil-DNA glycosylase-like" evidence="19">
    <location>
        <begin position="24"/>
        <end position="173"/>
    </location>
</feature>
<evidence type="ECO:0000256" key="7">
    <source>
        <dbReference type="ARBA" id="ARBA00023015"/>
    </source>
</evidence>
<evidence type="ECO:0000256" key="4">
    <source>
        <dbReference type="ARBA" id="ARBA00022801"/>
    </source>
</evidence>
<dbReference type="GO" id="GO:0006285">
    <property type="term" value="P:base-excision repair, AP site formation"/>
    <property type="evidence" value="ECO:0007669"/>
    <property type="project" value="InterPro"/>
</dbReference>
<dbReference type="EC" id="3.2.2.29" evidence="15"/>
<keyword evidence="10" id="KW-0234">DNA repair</keyword>
<keyword evidence="8" id="KW-0010">Activator</keyword>
<evidence type="ECO:0000259" key="19">
    <source>
        <dbReference type="Pfam" id="PF03167"/>
    </source>
</evidence>
<keyword evidence="11" id="KW-0539">Nucleus</keyword>
<keyword evidence="2" id="KW-1017">Isopeptide bond</keyword>
<evidence type="ECO:0000256" key="16">
    <source>
        <dbReference type="ARBA" id="ARBA00071248"/>
    </source>
</evidence>
<evidence type="ECO:0000256" key="9">
    <source>
        <dbReference type="ARBA" id="ARBA00023163"/>
    </source>
</evidence>
<evidence type="ECO:0000256" key="1">
    <source>
        <dbReference type="ARBA" id="ARBA00004123"/>
    </source>
</evidence>
<organism evidence="20">
    <name type="scientific">Fopius arisanus</name>
    <dbReference type="NCBI Taxonomy" id="64838"/>
    <lineage>
        <taxon>Eukaryota</taxon>
        <taxon>Metazoa</taxon>
        <taxon>Ecdysozoa</taxon>
        <taxon>Arthropoda</taxon>
        <taxon>Hexapoda</taxon>
        <taxon>Insecta</taxon>
        <taxon>Pterygota</taxon>
        <taxon>Neoptera</taxon>
        <taxon>Endopterygota</taxon>
        <taxon>Hymenoptera</taxon>
        <taxon>Apocrita</taxon>
        <taxon>Ichneumonoidea</taxon>
        <taxon>Braconidae</taxon>
        <taxon>Opiinae</taxon>
        <taxon>Fopius</taxon>
    </lineage>
</organism>
<keyword evidence="3" id="KW-0227">DNA damage</keyword>
<dbReference type="GO" id="GO:0003677">
    <property type="term" value="F:DNA binding"/>
    <property type="evidence" value="ECO:0007669"/>
    <property type="project" value="UniProtKB-ARBA"/>
</dbReference>
<comment type="subunit">
    <text evidence="14">Homodimer. Interacts with AICDA and GADD45A.</text>
</comment>
<reference evidence="20" key="1">
    <citation type="submission" date="2015-01" db="EMBL/GenBank/DDBJ databases">
        <title>Transcriptome Assembly of Fopius arisanus.</title>
        <authorList>
            <person name="Geib S."/>
        </authorList>
    </citation>
    <scope>NUCLEOTIDE SEQUENCE</scope>
</reference>
<keyword evidence="6" id="KW-0156">Chromatin regulator</keyword>
<keyword evidence="21" id="KW-1185">Reference proteome</keyword>
<dbReference type="InterPro" id="IPR005122">
    <property type="entry name" value="Uracil-DNA_glycosylase-like"/>
</dbReference>
<evidence type="ECO:0000256" key="11">
    <source>
        <dbReference type="ARBA" id="ARBA00023242"/>
    </source>
</evidence>
<evidence type="ECO:0000256" key="3">
    <source>
        <dbReference type="ARBA" id="ARBA00022763"/>
    </source>
</evidence>
<evidence type="ECO:0000256" key="6">
    <source>
        <dbReference type="ARBA" id="ARBA00022853"/>
    </source>
</evidence>
<dbReference type="RefSeq" id="XP_011302318.1">
    <property type="nucleotide sequence ID" value="XM_011304016.1"/>
</dbReference>
<accession>A0A9R1T420</accession>
<evidence type="ECO:0000256" key="5">
    <source>
        <dbReference type="ARBA" id="ARBA00022843"/>
    </source>
</evidence>
<gene>
    <name evidence="20" type="primary">Tdg_0</name>
    <name evidence="22 23" type="synonym">LOC105266105</name>
    <name evidence="20" type="ORF">g.15617</name>
</gene>
<feature type="compositionally biased region" description="Basic and acidic residues" evidence="18">
    <location>
        <begin position="262"/>
        <end position="279"/>
    </location>
</feature>
<accession>A0A9R1TZR0</accession>
<keyword evidence="9" id="KW-0804">Transcription</keyword>
<comment type="catalytic activity">
    <reaction evidence="12">
        <text>Hydrolyzes mismatched double-stranded DNA and polynucleotides, releasing free thymine.</text>
        <dbReference type="EC" id="3.2.2.29"/>
    </reaction>
</comment>
<evidence type="ECO:0000256" key="8">
    <source>
        <dbReference type="ARBA" id="ARBA00023159"/>
    </source>
</evidence>
<evidence type="ECO:0000313" key="21">
    <source>
        <dbReference type="Proteomes" id="UP000694866"/>
    </source>
</evidence>
<evidence type="ECO:0000256" key="14">
    <source>
        <dbReference type="ARBA" id="ARBA00064519"/>
    </source>
</evidence>
<evidence type="ECO:0000256" key="10">
    <source>
        <dbReference type="ARBA" id="ARBA00023204"/>
    </source>
</evidence>
<evidence type="ECO:0000313" key="23">
    <source>
        <dbReference type="RefSeq" id="XP_011302318.1"/>
    </source>
</evidence>
<comment type="subcellular location">
    <subcellularLocation>
        <location evidence="1">Nucleus</location>
    </subcellularLocation>
</comment>
<dbReference type="InterPro" id="IPR036895">
    <property type="entry name" value="Uracil-DNA_glycosylase-like_sf"/>
</dbReference>
<feature type="region of interest" description="Disordered" evidence="18">
    <location>
        <begin position="289"/>
        <end position="308"/>
    </location>
</feature>
<dbReference type="SUPFAM" id="SSF52141">
    <property type="entry name" value="Uracil-DNA glycosylase-like"/>
    <property type="match status" value="1"/>
</dbReference>
<keyword evidence="4" id="KW-0378">Hydrolase</keyword>
<dbReference type="OrthoDB" id="565731at2759"/>
<dbReference type="PANTHER" id="PTHR12159:SF9">
    <property type="entry name" value="G_T MISMATCH-SPECIFIC THYMINE DNA GLYCOSYLASE"/>
    <property type="match status" value="1"/>
</dbReference>
<proteinExistence type="inferred from homology"/>
<dbReference type="InterPro" id="IPR015637">
    <property type="entry name" value="MUG/TDG"/>
</dbReference>
<evidence type="ECO:0000256" key="12">
    <source>
        <dbReference type="ARBA" id="ARBA00052915"/>
    </source>
</evidence>
<dbReference type="GO" id="GO:0005654">
    <property type="term" value="C:nucleoplasm"/>
    <property type="evidence" value="ECO:0007669"/>
    <property type="project" value="UniProtKB-ARBA"/>
</dbReference>
<keyword evidence="7" id="KW-0805">Transcription regulation</keyword>
<dbReference type="AlphaFoldDB" id="A0A0C9S2C4"/>
<dbReference type="FunFam" id="3.40.470.10:FF:000002">
    <property type="entry name" value="G/T mismatch-specific thymine DNA glycosylase"/>
    <property type="match status" value="1"/>
</dbReference>
<sequence>MEKRKKNRFNGLTEEEVKKNTLQDYLEPELDLVFLGINPSLMAAHKGRYYAGPGNHFYKLLHASELVPRFVGFEEDCNLLQYKIGLTNIVSRATRSSADLTTEEIRKGCDVVVEKMREFKPRIAVFNGKCIYQVFGEKFRKREFHFGLQSEKIGDAAVWVVPSSSARCSNFPRMEDKLHFYRAIKRHLMFLKGEIDGVDLKEFIFNCESRPRAFKSVFVVKEILGGSPRQHEAEINGSPDPGASPEPQDSPLRDNSGDDEVRENKEKGNDEELKAKLSDGESDFMSLIKRRISEKHDNPVVGEGKVSRPVKKLKYSNLKLRKS</sequence>
<dbReference type="GO" id="GO:0040029">
    <property type="term" value="P:epigenetic regulation of gene expression"/>
    <property type="evidence" value="ECO:0007669"/>
    <property type="project" value="UniProtKB-ARBA"/>
</dbReference>
<comment type="similarity">
    <text evidence="13">Belongs to the uracil-DNA glycosylase (UDG) superfamily. TDG/mug family.</text>
</comment>
<evidence type="ECO:0000256" key="13">
    <source>
        <dbReference type="ARBA" id="ARBA00061261"/>
    </source>
</evidence>
<keyword evidence="5" id="KW-0832">Ubl conjugation</keyword>
<protein>
    <recommendedName>
        <fullName evidence="16">G/T mismatch-specific thymine DNA glycosylase</fullName>
        <ecNumber evidence="15">3.2.2.29</ecNumber>
    </recommendedName>
    <alternativeName>
        <fullName evidence="17">Thymine-DNA glycosylase</fullName>
    </alternativeName>
</protein>